<protein>
    <submittedName>
        <fullName evidence="1">Uncharacterized protein</fullName>
    </submittedName>
</protein>
<reference evidence="2" key="1">
    <citation type="submission" date="2016-01" db="EMBL/GenBank/DDBJ databases">
        <authorList>
            <person name="Mitreva M."/>
            <person name="Pepin K.H."/>
            <person name="Mihindukulasuriya K.A."/>
            <person name="Fulton R."/>
            <person name="Fronick C."/>
            <person name="O'Laughlin M."/>
            <person name="Miner T."/>
            <person name="Herter B."/>
            <person name="Rosa B.A."/>
            <person name="Cordes M."/>
            <person name="Tomlinson C."/>
            <person name="Wollam A."/>
            <person name="Palsikar V.B."/>
            <person name="Mardis E.R."/>
            <person name="Wilson R.K."/>
        </authorList>
    </citation>
    <scope>NUCLEOTIDE SEQUENCE [LARGE SCALE GENOMIC DNA]</scope>
    <source>
        <strain evidence="2">DNF00896</strain>
    </source>
</reference>
<dbReference type="EMBL" id="LSDA01000011">
    <property type="protein sequence ID" value="KXB60624.1"/>
    <property type="molecule type" value="Genomic_DNA"/>
</dbReference>
<evidence type="ECO:0000313" key="1">
    <source>
        <dbReference type="EMBL" id="KXB60624.1"/>
    </source>
</evidence>
<organism evidence="1 2">
    <name type="scientific">Lachnoanaerobaculum saburreum</name>
    <dbReference type="NCBI Taxonomy" id="467210"/>
    <lineage>
        <taxon>Bacteria</taxon>
        <taxon>Bacillati</taxon>
        <taxon>Bacillota</taxon>
        <taxon>Clostridia</taxon>
        <taxon>Lachnospirales</taxon>
        <taxon>Lachnospiraceae</taxon>
        <taxon>Lachnoanaerobaculum</taxon>
    </lineage>
</organism>
<dbReference type="PATRIC" id="fig|467210.3.peg.400"/>
<gene>
    <name evidence="1" type="ORF">HMPREF1866_00405</name>
</gene>
<dbReference type="STRING" id="467210.HMPREF1866_00405"/>
<proteinExistence type="predicted"/>
<dbReference type="Proteomes" id="UP000070394">
    <property type="component" value="Unassembled WGS sequence"/>
</dbReference>
<accession>A0A133ZYV7</accession>
<evidence type="ECO:0000313" key="2">
    <source>
        <dbReference type="Proteomes" id="UP000070394"/>
    </source>
</evidence>
<dbReference type="AlphaFoldDB" id="A0A133ZYV7"/>
<dbReference type="RefSeq" id="WP_060930372.1">
    <property type="nucleotide sequence ID" value="NZ_KQ959775.1"/>
</dbReference>
<sequence>MIRIGFVSSIGNGGVSVTYPDTGKTTTELPVLAFAGIKQTFEKDDAVVVVHMSNDNSMAVVLGKFYAGDDPNATINVSDGAMSFTDSTGSITLAEIIAK</sequence>
<keyword evidence="2" id="KW-1185">Reference proteome</keyword>
<name>A0A133ZYV7_9FIRM</name>
<comment type="caution">
    <text evidence="1">The sequence shown here is derived from an EMBL/GenBank/DDBJ whole genome shotgun (WGS) entry which is preliminary data.</text>
</comment>